<dbReference type="Pfam" id="PF04754">
    <property type="entry name" value="Transposase_31"/>
    <property type="match status" value="1"/>
</dbReference>
<dbReference type="Proteomes" id="UP001177527">
    <property type="component" value="Chromosome"/>
</dbReference>
<organism evidence="3 4">
    <name type="scientific">Kluyvera intermedia</name>
    <name type="common">Enterobacter intermedius</name>
    <dbReference type="NCBI Taxonomy" id="61648"/>
    <lineage>
        <taxon>Bacteria</taxon>
        <taxon>Pseudomonadati</taxon>
        <taxon>Pseudomonadota</taxon>
        <taxon>Gammaproteobacteria</taxon>
        <taxon>Enterobacterales</taxon>
        <taxon>Enterobacteriaceae</taxon>
        <taxon>Kluyvera</taxon>
    </lineage>
</organism>
<proteinExistence type="inferred from homology"/>
<protein>
    <submittedName>
        <fullName evidence="3">Rpn family recombination-promoting nuclease/putative transposase</fullName>
    </submittedName>
</protein>
<dbReference type="GO" id="GO:0006310">
    <property type="term" value="P:DNA recombination"/>
    <property type="evidence" value="ECO:0007669"/>
    <property type="project" value="TreeGrafter"/>
</dbReference>
<name>A0AA95K052_KLUIN</name>
<gene>
    <name evidence="3" type="ORF">QBD33_19205</name>
</gene>
<sequence>MKKRTTSTPHDAVFKQFLSHPETARDFLLIHLPAALCERCDLQTLKLEPTSFIEDNLRAYYSDVLWSLKTREGEGYIYVLIEHQSTADPHMAFRLMRYAVAAMQRHLDAGHKKLPLVVPMLFYHGEMSPYPYSLCWLDEFTSPTLAREVYAKPFPLVDITVMPDDTIVQHRRIALLELMQKHIRQRDLLRIVDKVSAILLTGFTNDSQLNSLFNYLLHSPGASDVGRFIQEVAHRVPQHKEALMTNGEKLQKILRRLGKREGRIEGLEKGLVEGRIEGRIEGKIEGKIEGRIEGEHAEALRIARTLLEDGMVMESVLRITGLTADDIVVSHH</sequence>
<dbReference type="GO" id="GO:1990238">
    <property type="term" value="F:double-stranded DNA endonuclease activity"/>
    <property type="evidence" value="ECO:0007669"/>
    <property type="project" value="TreeGrafter"/>
</dbReference>
<dbReference type="AlphaFoldDB" id="A0AA95K052"/>
<dbReference type="PANTHER" id="PTHR34611:SF2">
    <property type="entry name" value="INACTIVE RECOMBINATION-PROMOTING NUCLEASE-LIKE PROTEIN RPNE-RELATED"/>
    <property type="match status" value="1"/>
</dbReference>
<evidence type="ECO:0000256" key="1">
    <source>
        <dbReference type="ARBA" id="ARBA00009787"/>
    </source>
</evidence>
<evidence type="ECO:0000313" key="3">
    <source>
        <dbReference type="EMBL" id="WGL55716.1"/>
    </source>
</evidence>
<accession>A0AA95K052</accession>
<dbReference type="InterPro" id="IPR051699">
    <property type="entry name" value="Rpn/YhgA-like_nuclease"/>
</dbReference>
<dbReference type="NCBIfam" id="TIGR01784">
    <property type="entry name" value="T_den_put_tspse"/>
    <property type="match status" value="1"/>
</dbReference>
<evidence type="ECO:0000313" key="4">
    <source>
        <dbReference type="Proteomes" id="UP001177527"/>
    </source>
</evidence>
<reference evidence="3" key="1">
    <citation type="submission" date="2023-04" db="EMBL/GenBank/DDBJ databases">
        <title>APH(3)-Id, a novel chromosomal aminoglycoside phosphotransferase, identified from an environmental isolate of Kluyvera intermedia DW18.</title>
        <authorList>
            <person name="Sha Y."/>
        </authorList>
    </citation>
    <scope>NUCLEOTIDE SEQUENCE</scope>
    <source>
        <strain evidence="3">DW18</strain>
    </source>
</reference>
<dbReference type="PANTHER" id="PTHR34611">
    <property type="match status" value="1"/>
</dbReference>
<comment type="similarity">
    <text evidence="1">Belongs to the Rpn/YhgA-like nuclease family.</text>
</comment>
<feature type="domain" description="Transposase (putative) YhgA-like" evidence="2">
    <location>
        <begin position="8"/>
        <end position="209"/>
    </location>
</feature>
<dbReference type="InterPro" id="IPR006842">
    <property type="entry name" value="Transposase_31"/>
</dbReference>
<evidence type="ECO:0000259" key="2">
    <source>
        <dbReference type="Pfam" id="PF04754"/>
    </source>
</evidence>
<dbReference type="RefSeq" id="WP_280556505.1">
    <property type="nucleotide sequence ID" value="NZ_CP123488.1"/>
</dbReference>
<dbReference type="EMBL" id="CP123488">
    <property type="protein sequence ID" value="WGL55716.1"/>
    <property type="molecule type" value="Genomic_DNA"/>
</dbReference>
<dbReference type="InterPro" id="IPR010106">
    <property type="entry name" value="RpnA"/>
</dbReference>